<dbReference type="InterPro" id="IPR001623">
    <property type="entry name" value="DnaJ_domain"/>
</dbReference>
<evidence type="ECO:0000313" key="2">
    <source>
        <dbReference type="EMBL" id="TDP11406.1"/>
    </source>
</evidence>
<accession>A0A4R6N8R1</accession>
<evidence type="ECO:0000313" key="3">
    <source>
        <dbReference type="Proteomes" id="UP000295357"/>
    </source>
</evidence>
<reference evidence="2 3" key="1">
    <citation type="submission" date="2019-03" db="EMBL/GenBank/DDBJ databases">
        <title>Genomic Encyclopedia of Type Strains, Phase IV (KMG-IV): sequencing the most valuable type-strain genomes for metagenomic binning, comparative biology and taxonomic classification.</title>
        <authorList>
            <person name="Goeker M."/>
        </authorList>
    </citation>
    <scope>NUCLEOTIDE SEQUENCE [LARGE SCALE GENOMIC DNA]</scope>
    <source>
        <strain evidence="2 3">DSM 25082</strain>
    </source>
</reference>
<dbReference type="Proteomes" id="UP000295357">
    <property type="component" value="Unassembled WGS sequence"/>
</dbReference>
<gene>
    <name evidence="2" type="ORF">DFR39_103333</name>
</gene>
<proteinExistence type="predicted"/>
<evidence type="ECO:0008006" key="4">
    <source>
        <dbReference type="Google" id="ProtNLM"/>
    </source>
</evidence>
<sequence>MRLLLPDYFAALELTPQADEAEVKRAYAQRLKQINRQADPQRFQELRAHYEAALAHVREGRGFVMVDEAPEPLAEAQQAPVAPVAPGGDAPPAEPAPAPEILLSPLSPLSPREQAQQVFDAMAAEFCHLSLLELPPAKSVLSKWLRSPELVSLEAGEHFRGLLQEAICERRLGRHTALLLFAAMEVLGWQDAQTLVQPDSAAYWRLQTVLDGALSLSYEHQRLWRWLAQAPNGDVLSYMPAVEQDFDWDNPVQQLCCEPGELEAWQRLGSAHTPLDVLPSSRPRPQLGFLEKLNFHRSLWLCMSLMMLCIWGGDSLVRGYAARKNSVGEQQACTATMARAATARWRNISAAEIGRLEQCAVKSPPERCEDRERLRTLSALGRALSGGDEHYVRRPAEVIFNTTQGLLYEVKGGCPSLAAEALRQDWWLKMDHLPSARHLVKQVANCASDGFFESRDSWEHDYLALRLLQLTDAWQSVQPRSGGQAKSSSEAPVLKLEQLLSRSPLLETAPTLEGEARWPACR</sequence>
<keyword evidence="3" id="KW-1185">Reference proteome</keyword>
<comment type="caution">
    <text evidence="2">The sequence shown here is derived from an EMBL/GenBank/DDBJ whole genome shotgun (WGS) entry which is preliminary data.</text>
</comment>
<dbReference type="CDD" id="cd06257">
    <property type="entry name" value="DnaJ"/>
    <property type="match status" value="1"/>
</dbReference>
<dbReference type="OrthoDB" id="5524449at2"/>
<dbReference type="RefSeq" id="WP_133603303.1">
    <property type="nucleotide sequence ID" value="NZ_JAUFPJ010000006.1"/>
</dbReference>
<organism evidence="2 3">
    <name type="scientific">Roseateles asaccharophilus</name>
    <dbReference type="NCBI Taxonomy" id="582607"/>
    <lineage>
        <taxon>Bacteria</taxon>
        <taxon>Pseudomonadati</taxon>
        <taxon>Pseudomonadota</taxon>
        <taxon>Betaproteobacteria</taxon>
        <taxon>Burkholderiales</taxon>
        <taxon>Sphaerotilaceae</taxon>
        <taxon>Roseateles</taxon>
    </lineage>
</organism>
<dbReference type="EMBL" id="SNXE01000003">
    <property type="protein sequence ID" value="TDP11406.1"/>
    <property type="molecule type" value="Genomic_DNA"/>
</dbReference>
<evidence type="ECO:0000256" key="1">
    <source>
        <dbReference type="SAM" id="MobiDB-lite"/>
    </source>
</evidence>
<name>A0A4R6N8R1_9BURK</name>
<protein>
    <recommendedName>
        <fullName evidence="4">J domain-containing protein</fullName>
    </recommendedName>
</protein>
<feature type="compositionally biased region" description="Low complexity" evidence="1">
    <location>
        <begin position="75"/>
        <end position="91"/>
    </location>
</feature>
<feature type="region of interest" description="Disordered" evidence="1">
    <location>
        <begin position="75"/>
        <end position="97"/>
    </location>
</feature>
<dbReference type="AlphaFoldDB" id="A0A4R6N8R1"/>